<evidence type="ECO:0000313" key="4">
    <source>
        <dbReference type="Proteomes" id="UP000440096"/>
    </source>
</evidence>
<dbReference type="Proteomes" id="UP000440096">
    <property type="component" value="Unassembled WGS sequence"/>
</dbReference>
<dbReference type="AlphaFoldDB" id="A0A6N7Z2X9"/>
<dbReference type="Pfam" id="PF04909">
    <property type="entry name" value="Amidohydro_2"/>
    <property type="match status" value="1"/>
</dbReference>
<organism evidence="3 4">
    <name type="scientific">Amycolatopsis pithecellobii</name>
    <dbReference type="NCBI Taxonomy" id="664692"/>
    <lineage>
        <taxon>Bacteria</taxon>
        <taxon>Bacillati</taxon>
        <taxon>Actinomycetota</taxon>
        <taxon>Actinomycetes</taxon>
        <taxon>Pseudonocardiales</taxon>
        <taxon>Pseudonocardiaceae</taxon>
        <taxon>Amycolatopsis</taxon>
    </lineage>
</organism>
<reference evidence="3 4" key="1">
    <citation type="submission" date="2019-11" db="EMBL/GenBank/DDBJ databases">
        <title>Draft genome of Amycolatopsis RM579.</title>
        <authorList>
            <person name="Duangmal K."/>
            <person name="Mingma R."/>
        </authorList>
    </citation>
    <scope>NUCLEOTIDE SEQUENCE [LARGE SCALE GENOMIC DNA]</scope>
    <source>
        <strain evidence="3 4">RM579</strain>
    </source>
</reference>
<keyword evidence="3" id="KW-0378">Hydrolase</keyword>
<dbReference type="GO" id="GO:0016831">
    <property type="term" value="F:carboxy-lyase activity"/>
    <property type="evidence" value="ECO:0007669"/>
    <property type="project" value="InterPro"/>
</dbReference>
<evidence type="ECO:0000259" key="2">
    <source>
        <dbReference type="Pfam" id="PF04909"/>
    </source>
</evidence>
<dbReference type="CDD" id="cd01292">
    <property type="entry name" value="metallo-dependent_hydrolases"/>
    <property type="match status" value="1"/>
</dbReference>
<sequence length="349" mass="40545">MSFSVSTEGNDAIISAREDSARMLGFKGIIDIHTHPFTEEVVKGQGVSFQEAHDFFGSRPEAPHHESWYKNKRTMSIETSAEQIRIGGYVQAAVVLNMNACCTWGSSLPNEYIAQYCEKVPDLYIGYAGIDPNMPVKNSLRELDRCVNDLKVSGLKFHPAYQDFWPNDKEKLYPIYERCVEYDLPILFHTGSTRMTQCHIRSCKPEYIDEVATDFPDLRIIMSHFGWPWTEEALAVMWRHEHVYCDLSGWLPKHIYDTQPIVFQYMNSTLPEKFVYGSDYPAISPKIWIDQFAQYIENGFQWGGKTKYFREENLERFFRLNAIDALNLRKFRPELVDAAKFEMFEVTDA</sequence>
<dbReference type="Gene3D" id="3.20.20.140">
    <property type="entry name" value="Metal-dependent hydrolases"/>
    <property type="match status" value="1"/>
</dbReference>
<comment type="caution">
    <text evidence="3">The sequence shown here is derived from an EMBL/GenBank/DDBJ whole genome shotgun (WGS) entry which is preliminary data.</text>
</comment>
<dbReference type="InterPro" id="IPR032465">
    <property type="entry name" value="ACMSD"/>
</dbReference>
<dbReference type="EMBL" id="WMBA01000011">
    <property type="protein sequence ID" value="MTD54350.1"/>
    <property type="molecule type" value="Genomic_DNA"/>
</dbReference>
<protein>
    <submittedName>
        <fullName evidence="3">Amidohydrolase family protein</fullName>
    </submittedName>
</protein>
<keyword evidence="1" id="KW-0456">Lyase</keyword>
<dbReference type="OrthoDB" id="1407586at2"/>
<dbReference type="PANTHER" id="PTHR21240:SF19">
    <property type="entry name" value="CATALYTIC_ HYDROLASE"/>
    <property type="match status" value="1"/>
</dbReference>
<dbReference type="SUPFAM" id="SSF51556">
    <property type="entry name" value="Metallo-dependent hydrolases"/>
    <property type="match status" value="1"/>
</dbReference>
<dbReference type="PANTHER" id="PTHR21240">
    <property type="entry name" value="2-AMINO-3-CARBOXYLMUCONATE-6-SEMIALDEHYDE DECARBOXYLASE"/>
    <property type="match status" value="1"/>
</dbReference>
<name>A0A6N7Z2X9_9PSEU</name>
<dbReference type="InterPro" id="IPR032466">
    <property type="entry name" value="Metal_Hydrolase"/>
</dbReference>
<accession>A0A6N7Z2X9</accession>
<feature type="domain" description="Amidohydrolase-related" evidence="2">
    <location>
        <begin position="30"/>
        <end position="327"/>
    </location>
</feature>
<evidence type="ECO:0000256" key="1">
    <source>
        <dbReference type="ARBA" id="ARBA00023239"/>
    </source>
</evidence>
<dbReference type="GO" id="GO:0016787">
    <property type="term" value="F:hydrolase activity"/>
    <property type="evidence" value="ECO:0007669"/>
    <property type="project" value="UniProtKB-KW"/>
</dbReference>
<proteinExistence type="predicted"/>
<dbReference type="RefSeq" id="WP_154756572.1">
    <property type="nucleotide sequence ID" value="NZ_WMBA01000011.1"/>
</dbReference>
<keyword evidence="4" id="KW-1185">Reference proteome</keyword>
<evidence type="ECO:0000313" key="3">
    <source>
        <dbReference type="EMBL" id="MTD54350.1"/>
    </source>
</evidence>
<gene>
    <name evidence="3" type="ORF">GKO32_10235</name>
</gene>
<dbReference type="InterPro" id="IPR006680">
    <property type="entry name" value="Amidohydro-rel"/>
</dbReference>